<evidence type="ECO:0000256" key="7">
    <source>
        <dbReference type="ARBA" id="ARBA00023159"/>
    </source>
</evidence>
<dbReference type="InterPro" id="IPR021665">
    <property type="entry name" value="Mediator_Med16_N"/>
</dbReference>
<proteinExistence type="inferred from homology"/>
<comment type="caution">
    <text evidence="15">The sequence shown here is derived from an EMBL/GenBank/DDBJ whole genome shotgun (WGS) entry which is preliminary data.</text>
</comment>
<name>A0AAN7VG18_9COLE</name>
<dbReference type="SUPFAM" id="SSF50978">
    <property type="entry name" value="WD40 repeat-like"/>
    <property type="match status" value="1"/>
</dbReference>
<evidence type="ECO:0000256" key="4">
    <source>
        <dbReference type="ARBA" id="ARBA00022574"/>
    </source>
</evidence>
<protein>
    <recommendedName>
        <fullName evidence="3 11">Mediator of RNA polymerase II transcription subunit 16</fullName>
    </recommendedName>
    <alternativeName>
        <fullName evidence="10 11">Mediator complex subunit 16</fullName>
    </alternativeName>
</protein>
<evidence type="ECO:0000256" key="1">
    <source>
        <dbReference type="ARBA" id="ARBA00004123"/>
    </source>
</evidence>
<feature type="domain" description="Mediator of RNA polymerase II transcription subunit 16 central helical bridge" evidence="13">
    <location>
        <begin position="462"/>
        <end position="648"/>
    </location>
</feature>
<accession>A0AAN7VG18</accession>
<dbReference type="InterPro" id="IPR036322">
    <property type="entry name" value="WD40_repeat_dom_sf"/>
</dbReference>
<dbReference type="GO" id="GO:0045893">
    <property type="term" value="P:positive regulation of DNA-templated transcription"/>
    <property type="evidence" value="ECO:0007669"/>
    <property type="project" value="TreeGrafter"/>
</dbReference>
<evidence type="ECO:0000313" key="15">
    <source>
        <dbReference type="EMBL" id="KAK5647217.1"/>
    </source>
</evidence>
<evidence type="ECO:0000313" key="16">
    <source>
        <dbReference type="Proteomes" id="UP001329430"/>
    </source>
</evidence>
<comment type="subunit">
    <text evidence="11">Component of the Mediator complex.</text>
</comment>
<dbReference type="InterPro" id="IPR048338">
    <property type="entry name" value="Mediator_Med16"/>
</dbReference>
<comment type="subcellular location">
    <subcellularLocation>
        <location evidence="1 11">Nucleus</location>
    </subcellularLocation>
</comment>
<organism evidence="15 16">
    <name type="scientific">Pyrocoelia pectoralis</name>
    <dbReference type="NCBI Taxonomy" id="417401"/>
    <lineage>
        <taxon>Eukaryota</taxon>
        <taxon>Metazoa</taxon>
        <taxon>Ecdysozoa</taxon>
        <taxon>Arthropoda</taxon>
        <taxon>Hexapoda</taxon>
        <taxon>Insecta</taxon>
        <taxon>Pterygota</taxon>
        <taxon>Neoptera</taxon>
        <taxon>Endopterygota</taxon>
        <taxon>Coleoptera</taxon>
        <taxon>Polyphaga</taxon>
        <taxon>Elateriformia</taxon>
        <taxon>Elateroidea</taxon>
        <taxon>Lampyridae</taxon>
        <taxon>Lampyrinae</taxon>
        <taxon>Pyrocoelia</taxon>
    </lineage>
</organism>
<evidence type="ECO:0000259" key="14">
    <source>
        <dbReference type="Pfam" id="PF20719"/>
    </source>
</evidence>
<dbReference type="EMBL" id="JAVRBK010000002">
    <property type="protein sequence ID" value="KAK5647217.1"/>
    <property type="molecule type" value="Genomic_DNA"/>
</dbReference>
<dbReference type="Proteomes" id="UP001329430">
    <property type="component" value="Chromosome 2"/>
</dbReference>
<dbReference type="PANTHER" id="PTHR13224:SF6">
    <property type="entry name" value="MEDIATOR OF RNA POLYMERASE II TRANSCRIPTION SUBUNIT 16"/>
    <property type="match status" value="1"/>
</dbReference>
<evidence type="ECO:0000256" key="5">
    <source>
        <dbReference type="ARBA" id="ARBA00022737"/>
    </source>
</evidence>
<evidence type="ECO:0000256" key="9">
    <source>
        <dbReference type="ARBA" id="ARBA00023242"/>
    </source>
</evidence>
<keyword evidence="7 11" id="KW-0010">Activator</keyword>
<dbReference type="PANTHER" id="PTHR13224">
    <property type="entry name" value="THYROID HORMONE RECEPTOR-ASSOCIATED PROTEIN-RELATED"/>
    <property type="match status" value="1"/>
</dbReference>
<keyword evidence="6 11" id="KW-0805">Transcription regulation</keyword>
<keyword evidence="8 11" id="KW-0804">Transcription</keyword>
<dbReference type="GO" id="GO:0016592">
    <property type="term" value="C:mediator complex"/>
    <property type="evidence" value="ECO:0007669"/>
    <property type="project" value="InterPro"/>
</dbReference>
<dbReference type="InterPro" id="IPR048339">
    <property type="entry name" value="Mediator_Med16_C"/>
</dbReference>
<evidence type="ECO:0000256" key="2">
    <source>
        <dbReference type="ARBA" id="ARBA00006543"/>
    </source>
</evidence>
<keyword evidence="9 11" id="KW-0539">Nucleus</keyword>
<feature type="domain" description="Mediator complex subunit 16 C-terminal" evidence="14">
    <location>
        <begin position="743"/>
        <end position="804"/>
    </location>
</feature>
<keyword evidence="5" id="KW-0677">Repeat</keyword>
<feature type="domain" description="Mediator complex subunit Med16 N-terminal" evidence="12">
    <location>
        <begin position="124"/>
        <end position="401"/>
    </location>
</feature>
<evidence type="ECO:0000259" key="12">
    <source>
        <dbReference type="Pfam" id="PF11635"/>
    </source>
</evidence>
<keyword evidence="4" id="KW-0853">WD repeat</keyword>
<evidence type="ECO:0000259" key="13">
    <source>
        <dbReference type="Pfam" id="PF20718"/>
    </source>
</evidence>
<dbReference type="InterPro" id="IPR048616">
    <property type="entry name" value="MED16_bridge"/>
</dbReference>
<dbReference type="Pfam" id="PF20719">
    <property type="entry name" value="Med16_C"/>
    <property type="match status" value="1"/>
</dbReference>
<keyword evidence="16" id="KW-1185">Reference proteome</keyword>
<comment type="function">
    <text evidence="11">Component of the Mediator complex, a coactivator involved in the regulated transcription of nearly all RNA polymerase II-dependent genes. Mediator functions as a bridge to convey information from gene-specific regulatory proteins to the basal RNA polymerase II transcription machinery. Mediator is recruited to promoters by direct interactions with regulatory proteins and serves as a scaffold for the assembly of a functional preinitiation complex with RNA polymerase II and the general transcription factors.</text>
</comment>
<evidence type="ECO:0000256" key="3">
    <source>
        <dbReference type="ARBA" id="ARBA00019614"/>
    </source>
</evidence>
<dbReference type="Pfam" id="PF20718">
    <property type="entry name" value="Med16_bridge"/>
    <property type="match status" value="1"/>
</dbReference>
<evidence type="ECO:0000256" key="8">
    <source>
        <dbReference type="ARBA" id="ARBA00023163"/>
    </source>
</evidence>
<evidence type="ECO:0000256" key="6">
    <source>
        <dbReference type="ARBA" id="ARBA00023015"/>
    </source>
</evidence>
<comment type="similarity">
    <text evidence="2 11">Belongs to the Mediator complex subunit 16 family.</text>
</comment>
<gene>
    <name evidence="11" type="primary">MED16</name>
    <name evidence="15" type="ORF">RI129_002109</name>
</gene>
<evidence type="ECO:0000256" key="10">
    <source>
        <dbReference type="ARBA" id="ARBA00032015"/>
    </source>
</evidence>
<sequence>MDHIFSINRRPSKGSHLIRSAFSDSFDHHRLICSVSTTNVVAFTTDTDIEDNTSRSWGAHVYVTDLNTPWFVHKVLSNSVPVTVLQWDFTGDLLLIADESGNVKIYRCRDHLLNEWNLILKTELPGEHILAAAFFHCGKKICLNSEKKDCSSYLDKFQHVKFACSVKQFGGRPANGTLLLTTTGMLAAVLLPQFTAQTLMIIATESLGATRIHIKTADICYGKNGHFLLAVSNGDASMPIQCYKVQVRKVEEKCVITSQSLPSFFLYEGGKEALSDVICKDKKNTISHLNWVMREDADSLVVAANSDCGSCLQVWELREKSVPVHKLLAGSEPQYFNTVLWQYQSHFSYPHKVTSLATSKLMVSNSVSCGYIIASFVDNSIHCLYKDSLKSFTNSTLNVNHRQGDDYGTKYQKLNVRISQIDMTWLGNLLLIVDTYGYLHLFKLPPQVDSSTPLSVPYATTMLEYCLVTGLDWYDLLLAVRPGMLDPLCERLTESFNRQMPSIQQFFYVQYLCIKISLYRLTPQGQNKVNDLTQLLMLHSISTAFKSLLRPSEMSSHDKSPADSLAGVIAEGQSDVDKVLIHLDAKEFTVEPSTLQSLQQLIQWVADLALNLLVKLPDSRPAGKPYEILRDIKALNTLREMLVLIRIWGLLRPACLPVFTKSDGNLDVLALVFRLLSRLVQNTNEPDDTLIDECCLLPNQVQIQSLQHANNRVALASSQLSQQSFPLQLEFLNEPEYLLINLDFSTKQTVDSIRHLYLGSTPRIVKQCVRCGASASTISVTRTAAIRAWDQRWSRSCQCGGLWRTQIYAGNESYVICH</sequence>
<dbReference type="Pfam" id="PF11635">
    <property type="entry name" value="Med16_N"/>
    <property type="match status" value="1"/>
</dbReference>
<evidence type="ECO:0000256" key="11">
    <source>
        <dbReference type="RuleBase" id="RU364149"/>
    </source>
</evidence>
<dbReference type="AlphaFoldDB" id="A0AAN7VG18"/>
<reference evidence="15 16" key="1">
    <citation type="journal article" date="2024" name="Insects">
        <title>An Improved Chromosome-Level Genome Assembly of the Firefly Pyrocoelia pectoralis.</title>
        <authorList>
            <person name="Fu X."/>
            <person name="Meyer-Rochow V.B."/>
            <person name="Ballantyne L."/>
            <person name="Zhu X."/>
        </authorList>
    </citation>
    <scope>NUCLEOTIDE SEQUENCE [LARGE SCALE GENOMIC DNA]</scope>
    <source>
        <strain evidence="15">XCY_ONT2</strain>
    </source>
</reference>